<accession>A0A085WFW1</accession>
<dbReference type="Proteomes" id="UP000028725">
    <property type="component" value="Unassembled WGS sequence"/>
</dbReference>
<keyword evidence="3" id="KW-1185">Reference proteome</keyword>
<dbReference type="AlphaFoldDB" id="A0A085WFW1"/>
<proteinExistence type="predicted"/>
<dbReference type="InterPro" id="IPR022548">
    <property type="entry name" value="DUF2846"/>
</dbReference>
<gene>
    <name evidence="2" type="ORF">DB31_1047</name>
</gene>
<sequence length="185" mass="20421">MMGNIVSMSGVRGAAKGALLLAVLFHAVGCARVPLARRGEDEKAKLAKAQPHTSLLYLYRDESFGGAILMTIELNGTRVGETAPDTYFLFELHPGEHVITAYNKFNDRSTLVVNTHPGATHYIWQETKWGALLARPFLQEVEADKGAEAIKECQLVRAFYMPEDQKPRVPSGIIQARARSTAEPR</sequence>
<feature type="domain" description="DUF2846" evidence="1">
    <location>
        <begin position="53"/>
        <end position="130"/>
    </location>
</feature>
<name>A0A085WFW1_9BACT</name>
<evidence type="ECO:0000313" key="3">
    <source>
        <dbReference type="Proteomes" id="UP000028725"/>
    </source>
</evidence>
<organism evidence="2 3">
    <name type="scientific">Hyalangium minutum</name>
    <dbReference type="NCBI Taxonomy" id="394096"/>
    <lineage>
        <taxon>Bacteria</taxon>
        <taxon>Pseudomonadati</taxon>
        <taxon>Myxococcota</taxon>
        <taxon>Myxococcia</taxon>
        <taxon>Myxococcales</taxon>
        <taxon>Cystobacterineae</taxon>
        <taxon>Archangiaceae</taxon>
        <taxon>Hyalangium</taxon>
    </lineage>
</organism>
<evidence type="ECO:0000259" key="1">
    <source>
        <dbReference type="Pfam" id="PF11008"/>
    </source>
</evidence>
<reference evidence="2 3" key="1">
    <citation type="submission" date="2014-04" db="EMBL/GenBank/DDBJ databases">
        <title>Genome assembly of Hyalangium minutum DSM 14724.</title>
        <authorList>
            <person name="Sharma G."/>
            <person name="Subramanian S."/>
        </authorList>
    </citation>
    <scope>NUCLEOTIDE SEQUENCE [LARGE SCALE GENOMIC DNA]</scope>
    <source>
        <strain evidence="2 3">DSM 14724</strain>
    </source>
</reference>
<dbReference type="OrthoDB" id="5522171at2"/>
<comment type="caution">
    <text evidence="2">The sequence shown here is derived from an EMBL/GenBank/DDBJ whole genome shotgun (WGS) entry which is preliminary data.</text>
</comment>
<dbReference type="RefSeq" id="WP_052420249.1">
    <property type="nucleotide sequence ID" value="NZ_JMCB01000010.1"/>
</dbReference>
<dbReference type="Pfam" id="PF11008">
    <property type="entry name" value="DUF2846"/>
    <property type="match status" value="1"/>
</dbReference>
<dbReference type="EMBL" id="JMCB01000010">
    <property type="protein sequence ID" value="KFE66574.1"/>
    <property type="molecule type" value="Genomic_DNA"/>
</dbReference>
<evidence type="ECO:0000313" key="2">
    <source>
        <dbReference type="EMBL" id="KFE66574.1"/>
    </source>
</evidence>
<protein>
    <recommendedName>
        <fullName evidence="1">DUF2846 domain-containing protein</fullName>
    </recommendedName>
</protein>